<dbReference type="InterPro" id="IPR008135">
    <property type="entry name" value="Competence-induced_CinA"/>
</dbReference>
<dbReference type="CDD" id="cd00885">
    <property type="entry name" value="cinA"/>
    <property type="match status" value="1"/>
</dbReference>
<dbReference type="Pfam" id="PF18146">
    <property type="entry name" value="CinA_KH"/>
    <property type="match status" value="1"/>
</dbReference>
<protein>
    <recommendedName>
        <fullName evidence="1">Putative competence-damage inducible protein</fullName>
    </recommendedName>
</protein>
<dbReference type="InterPro" id="IPR008136">
    <property type="entry name" value="CinA_C"/>
</dbReference>
<dbReference type="Proteomes" id="UP000184476">
    <property type="component" value="Unassembled WGS sequence"/>
</dbReference>
<dbReference type="HAMAP" id="MF_00226_B">
    <property type="entry name" value="CinA_B"/>
    <property type="match status" value="1"/>
</dbReference>
<sequence length="413" mass="45875">MKAEIITVGTELVTGQVLDTHSSYLSKQCRQLNIPVMYHTTVGDQREEMLSTFRLAASRSDLVIICGGLGPTWDDMSKEVLAESLGYTLVQDSGLVVLLERRFAARQIELTENNYRQTYVFPNGTIFPNPNGTAPGHLVEQDGTTYILLPGPPRELLPMFEDAVFPYLKQRFVPNEVIESQDLCFFGIGESKLEAEVQRLINQNEKLVAATYVSDAEVTLRLISHAKEKEQAQSQLEQTKLTILSHLGEYCFSEGKNRLEEVVVNALKMNGKTVAFAESCTGGLLAHLISSVPGSSAVLQGGFVLYTYQAKEAFLHVTPDWLAKEGAVSYSTAKRLAEEARDQFHSDYALSVTGVAGPEKSEDKPVGLVYVGLASQDDHTQVYQLKLQGMRQHIQLMAAKHALFNLQQRMKER</sequence>
<dbReference type="SUPFAM" id="SSF142433">
    <property type="entry name" value="CinA-like"/>
    <property type="match status" value="1"/>
</dbReference>
<evidence type="ECO:0000256" key="1">
    <source>
        <dbReference type="HAMAP-Rule" id="MF_00226"/>
    </source>
</evidence>
<dbReference type="InterPro" id="IPR036653">
    <property type="entry name" value="CinA-like_C"/>
</dbReference>
<dbReference type="InterPro" id="IPR001453">
    <property type="entry name" value="MoaB/Mog_dom"/>
</dbReference>
<dbReference type="NCBIfam" id="TIGR00200">
    <property type="entry name" value="cinA_nterm"/>
    <property type="match status" value="1"/>
</dbReference>
<reference evidence="4 5" key="1">
    <citation type="submission" date="2016-11" db="EMBL/GenBank/DDBJ databases">
        <authorList>
            <person name="Jaros S."/>
            <person name="Januszkiewicz K."/>
            <person name="Wedrychowicz H."/>
        </authorList>
    </citation>
    <scope>NUCLEOTIDE SEQUENCE [LARGE SCALE GENOMIC DNA]</scope>
    <source>
        <strain evidence="4 5">DSM 44666</strain>
    </source>
</reference>
<dbReference type="Pfam" id="PF02464">
    <property type="entry name" value="CinA"/>
    <property type="match status" value="1"/>
</dbReference>
<dbReference type="PANTHER" id="PTHR13939">
    <property type="entry name" value="NICOTINAMIDE-NUCLEOTIDE AMIDOHYDROLASE PNCC"/>
    <property type="match status" value="1"/>
</dbReference>
<feature type="coiled-coil region" evidence="2">
    <location>
        <begin position="190"/>
        <end position="242"/>
    </location>
</feature>
<organism evidence="4 5">
    <name type="scientific">Seinonella peptonophila</name>
    <dbReference type="NCBI Taxonomy" id="112248"/>
    <lineage>
        <taxon>Bacteria</taxon>
        <taxon>Bacillati</taxon>
        <taxon>Bacillota</taxon>
        <taxon>Bacilli</taxon>
        <taxon>Bacillales</taxon>
        <taxon>Thermoactinomycetaceae</taxon>
        <taxon>Seinonella</taxon>
    </lineage>
</organism>
<keyword evidence="5" id="KW-1185">Reference proteome</keyword>
<dbReference type="NCBIfam" id="TIGR00199">
    <property type="entry name" value="PncC_domain"/>
    <property type="match status" value="1"/>
</dbReference>
<evidence type="ECO:0000259" key="3">
    <source>
        <dbReference type="SMART" id="SM00852"/>
    </source>
</evidence>
<dbReference type="NCBIfam" id="NF001813">
    <property type="entry name" value="PRK00549.1"/>
    <property type="match status" value="1"/>
</dbReference>
<feature type="domain" description="MoaB/Mog" evidence="3">
    <location>
        <begin position="4"/>
        <end position="171"/>
    </location>
</feature>
<dbReference type="AlphaFoldDB" id="A0A1M4TBD1"/>
<proteinExistence type="inferred from homology"/>
<dbReference type="EMBL" id="FQVL01000001">
    <property type="protein sequence ID" value="SHE41537.1"/>
    <property type="molecule type" value="Genomic_DNA"/>
</dbReference>
<evidence type="ECO:0000313" key="4">
    <source>
        <dbReference type="EMBL" id="SHE41537.1"/>
    </source>
</evidence>
<dbReference type="Gene3D" id="3.40.980.10">
    <property type="entry name" value="MoaB/Mog-like domain"/>
    <property type="match status" value="1"/>
</dbReference>
<dbReference type="SMART" id="SM00852">
    <property type="entry name" value="MoCF_biosynth"/>
    <property type="match status" value="1"/>
</dbReference>
<dbReference type="OrthoDB" id="9801454at2"/>
<name>A0A1M4TBD1_9BACL</name>
<dbReference type="InterPro" id="IPR050101">
    <property type="entry name" value="CinA"/>
</dbReference>
<dbReference type="Pfam" id="PF00994">
    <property type="entry name" value="MoCF_biosynth"/>
    <property type="match status" value="1"/>
</dbReference>
<dbReference type="Gene3D" id="3.30.70.2860">
    <property type="match status" value="1"/>
</dbReference>
<evidence type="ECO:0000256" key="2">
    <source>
        <dbReference type="SAM" id="Coils"/>
    </source>
</evidence>
<accession>A0A1M4TBD1</accession>
<gene>
    <name evidence="1" type="primary">cinA</name>
    <name evidence="4" type="ORF">SAMN05444392_101388</name>
</gene>
<dbReference type="SUPFAM" id="SSF53218">
    <property type="entry name" value="Molybdenum cofactor biosynthesis proteins"/>
    <property type="match status" value="1"/>
</dbReference>
<keyword evidence="2" id="KW-0175">Coiled coil</keyword>
<comment type="similarity">
    <text evidence="1">Belongs to the CinA family.</text>
</comment>
<dbReference type="PANTHER" id="PTHR13939:SF0">
    <property type="entry name" value="NMN AMIDOHYDROLASE-LIKE PROTEIN YFAY"/>
    <property type="match status" value="1"/>
</dbReference>
<dbReference type="RefSeq" id="WP_073151108.1">
    <property type="nucleotide sequence ID" value="NZ_FQVL01000001.1"/>
</dbReference>
<dbReference type="Gene3D" id="3.90.950.20">
    <property type="entry name" value="CinA-like"/>
    <property type="match status" value="1"/>
</dbReference>
<dbReference type="InterPro" id="IPR036425">
    <property type="entry name" value="MoaB/Mog-like_dom_sf"/>
</dbReference>
<evidence type="ECO:0000313" key="5">
    <source>
        <dbReference type="Proteomes" id="UP000184476"/>
    </source>
</evidence>
<dbReference type="InterPro" id="IPR041424">
    <property type="entry name" value="CinA_KH"/>
</dbReference>
<dbReference type="PIRSF" id="PIRSF006728">
    <property type="entry name" value="CinA"/>
    <property type="match status" value="1"/>
</dbReference>
<dbReference type="STRING" id="112248.SAMN05444392_101388"/>